<evidence type="ECO:0000313" key="3">
    <source>
        <dbReference type="Proteomes" id="UP001153269"/>
    </source>
</evidence>
<feature type="compositionally biased region" description="Basic and acidic residues" evidence="1">
    <location>
        <begin position="47"/>
        <end position="61"/>
    </location>
</feature>
<evidence type="ECO:0000256" key="1">
    <source>
        <dbReference type="SAM" id="MobiDB-lite"/>
    </source>
</evidence>
<organism evidence="2 3">
    <name type="scientific">Pleuronectes platessa</name>
    <name type="common">European plaice</name>
    <dbReference type="NCBI Taxonomy" id="8262"/>
    <lineage>
        <taxon>Eukaryota</taxon>
        <taxon>Metazoa</taxon>
        <taxon>Chordata</taxon>
        <taxon>Craniata</taxon>
        <taxon>Vertebrata</taxon>
        <taxon>Euteleostomi</taxon>
        <taxon>Actinopterygii</taxon>
        <taxon>Neopterygii</taxon>
        <taxon>Teleostei</taxon>
        <taxon>Neoteleostei</taxon>
        <taxon>Acanthomorphata</taxon>
        <taxon>Carangaria</taxon>
        <taxon>Pleuronectiformes</taxon>
        <taxon>Pleuronectoidei</taxon>
        <taxon>Pleuronectidae</taxon>
        <taxon>Pleuronectes</taxon>
    </lineage>
</organism>
<sequence length="127" mass="13979">MLSDRVGHLFTGGTRFDIQDVSNDKPSSPCPPGCIKASGDQSVQRQDSAEQRAETMMDSNRRGRRPPADFGFRVSFSGCDSNSGSQTARHHPVSDRTSHTVLIKHEEEDTCRHTPKDSLDTDAAILH</sequence>
<accession>A0A9N7UGY8</accession>
<dbReference type="Proteomes" id="UP001153269">
    <property type="component" value="Unassembled WGS sequence"/>
</dbReference>
<name>A0A9N7UGY8_PLEPL</name>
<comment type="caution">
    <text evidence="2">The sequence shown here is derived from an EMBL/GenBank/DDBJ whole genome shotgun (WGS) entry which is preliminary data.</text>
</comment>
<keyword evidence="3" id="KW-1185">Reference proteome</keyword>
<feature type="compositionally biased region" description="Basic and acidic residues" evidence="1">
    <location>
        <begin position="105"/>
        <end position="119"/>
    </location>
</feature>
<feature type="region of interest" description="Disordered" evidence="1">
    <location>
        <begin position="105"/>
        <end position="127"/>
    </location>
</feature>
<dbReference type="EMBL" id="CADEAL010001200">
    <property type="protein sequence ID" value="CAB1430064.1"/>
    <property type="molecule type" value="Genomic_DNA"/>
</dbReference>
<gene>
    <name evidence="2" type="ORF">PLEPLA_LOCUS18045</name>
</gene>
<protein>
    <submittedName>
        <fullName evidence="2">Uncharacterized protein</fullName>
    </submittedName>
</protein>
<proteinExistence type="predicted"/>
<reference evidence="2" key="1">
    <citation type="submission" date="2020-03" db="EMBL/GenBank/DDBJ databases">
        <authorList>
            <person name="Weist P."/>
        </authorList>
    </citation>
    <scope>NUCLEOTIDE SEQUENCE</scope>
</reference>
<feature type="region of interest" description="Disordered" evidence="1">
    <location>
        <begin position="1"/>
        <end position="69"/>
    </location>
</feature>
<dbReference type="AlphaFoldDB" id="A0A9N7UGY8"/>
<evidence type="ECO:0000313" key="2">
    <source>
        <dbReference type="EMBL" id="CAB1430064.1"/>
    </source>
</evidence>